<accession>A0A6N7ZMD0</accession>
<dbReference type="AlphaFoldDB" id="A0A6N7ZMD0"/>
<reference evidence="2 3" key="1">
    <citation type="submission" date="2019-11" db="EMBL/GenBank/DDBJ databases">
        <title>Cellulosimicrobium composti sp. nov. isolated from a compost.</title>
        <authorList>
            <person name="Yang Y."/>
        </authorList>
    </citation>
    <scope>NUCLEOTIDE SEQUENCE [LARGE SCALE GENOMIC DNA]</scope>
    <source>
        <strain evidence="2 3">BIT-GX5</strain>
    </source>
</reference>
<dbReference type="SUPFAM" id="SSF55729">
    <property type="entry name" value="Acyl-CoA N-acyltransferases (Nat)"/>
    <property type="match status" value="1"/>
</dbReference>
<proteinExistence type="predicted"/>
<dbReference type="InterPro" id="IPR000182">
    <property type="entry name" value="GNAT_dom"/>
</dbReference>
<dbReference type="Pfam" id="PF13508">
    <property type="entry name" value="Acetyltransf_7"/>
    <property type="match status" value="1"/>
</dbReference>
<evidence type="ECO:0000259" key="1">
    <source>
        <dbReference type="PROSITE" id="PS51186"/>
    </source>
</evidence>
<dbReference type="Proteomes" id="UP000440668">
    <property type="component" value="Unassembled WGS sequence"/>
</dbReference>
<protein>
    <submittedName>
        <fullName evidence="2">GNAT family N-acetyltransferase</fullName>
    </submittedName>
</protein>
<organism evidence="2 3">
    <name type="scientific">Cellulosimicrobium composti</name>
    <dbReference type="NCBI Taxonomy" id="2672572"/>
    <lineage>
        <taxon>Bacteria</taxon>
        <taxon>Bacillati</taxon>
        <taxon>Actinomycetota</taxon>
        <taxon>Actinomycetes</taxon>
        <taxon>Micrococcales</taxon>
        <taxon>Promicromonosporaceae</taxon>
        <taxon>Cellulosimicrobium</taxon>
    </lineage>
</organism>
<evidence type="ECO:0000313" key="3">
    <source>
        <dbReference type="Proteomes" id="UP000440668"/>
    </source>
</evidence>
<feature type="domain" description="N-acetyltransferase" evidence="1">
    <location>
        <begin position="12"/>
        <end position="161"/>
    </location>
</feature>
<comment type="caution">
    <text evidence="2">The sequence shown here is derived from an EMBL/GenBank/DDBJ whole genome shotgun (WGS) entry which is preliminary data.</text>
</comment>
<dbReference type="RefSeq" id="WP_155100080.1">
    <property type="nucleotide sequence ID" value="NZ_WMKA01000058.1"/>
</dbReference>
<name>A0A6N7ZMD0_9MICO</name>
<dbReference type="EMBL" id="WMKA01000058">
    <property type="protein sequence ID" value="MTG90665.1"/>
    <property type="molecule type" value="Genomic_DNA"/>
</dbReference>
<dbReference type="InterPro" id="IPR016181">
    <property type="entry name" value="Acyl_CoA_acyltransferase"/>
</dbReference>
<dbReference type="PROSITE" id="PS51186">
    <property type="entry name" value="GNAT"/>
    <property type="match status" value="1"/>
</dbReference>
<dbReference type="CDD" id="cd04301">
    <property type="entry name" value="NAT_SF"/>
    <property type="match status" value="1"/>
</dbReference>
<sequence>MGSVTPPPSPSVVVRPEVPDDAATVRDVVLRAFGPGEEVVADLVDTLRASSAHVPGLSFVATARRPDGTEEVVGHVMLTHSWLDAPDRLVEVLVLSPLGVVPERQRTGVGGALVRHALDAADAAGWPLVFLEGDPGYYPRHGFVAGGGLGFVAPSDRIPAHAFQVVPLSGHAPWMRGRLVYADAFWALDCVGLRP</sequence>
<dbReference type="Gene3D" id="3.40.630.30">
    <property type="match status" value="1"/>
</dbReference>
<gene>
    <name evidence="2" type="ORF">GJV82_17245</name>
</gene>
<keyword evidence="2" id="KW-0808">Transferase</keyword>
<evidence type="ECO:0000313" key="2">
    <source>
        <dbReference type="EMBL" id="MTG90665.1"/>
    </source>
</evidence>
<dbReference type="GO" id="GO:0016747">
    <property type="term" value="F:acyltransferase activity, transferring groups other than amino-acyl groups"/>
    <property type="evidence" value="ECO:0007669"/>
    <property type="project" value="InterPro"/>
</dbReference>